<accession>A0A6J5H1M1</accession>
<proteinExistence type="inferred from homology"/>
<evidence type="ECO:0000259" key="2">
    <source>
        <dbReference type="Pfam" id="PF03466"/>
    </source>
</evidence>
<reference evidence="3 4" key="1">
    <citation type="submission" date="2020-04" db="EMBL/GenBank/DDBJ databases">
        <authorList>
            <person name="De Canck E."/>
        </authorList>
    </citation>
    <scope>NUCLEOTIDE SEQUENCE [LARGE SCALE GENOMIC DNA]</scope>
    <source>
        <strain evidence="3 4">LMG 27177</strain>
    </source>
</reference>
<dbReference type="Gene3D" id="3.40.190.290">
    <property type="match status" value="1"/>
</dbReference>
<dbReference type="AlphaFoldDB" id="A0A6J5H1M1"/>
<dbReference type="InterPro" id="IPR005119">
    <property type="entry name" value="LysR_subst-bd"/>
</dbReference>
<dbReference type="Proteomes" id="UP000494252">
    <property type="component" value="Unassembled WGS sequence"/>
</dbReference>
<dbReference type="Pfam" id="PF03466">
    <property type="entry name" value="LysR_substrate"/>
    <property type="match status" value="1"/>
</dbReference>
<dbReference type="PANTHER" id="PTHR30537:SF5">
    <property type="entry name" value="HTH-TYPE TRANSCRIPTIONAL ACTIVATOR TTDR-RELATED"/>
    <property type="match status" value="1"/>
</dbReference>
<evidence type="ECO:0000313" key="4">
    <source>
        <dbReference type="Proteomes" id="UP000494252"/>
    </source>
</evidence>
<gene>
    <name evidence="3" type="ORF">LMG27177_07272</name>
</gene>
<evidence type="ECO:0000256" key="1">
    <source>
        <dbReference type="ARBA" id="ARBA00009437"/>
    </source>
</evidence>
<feature type="domain" description="LysR substrate-binding" evidence="2">
    <location>
        <begin position="6"/>
        <end position="82"/>
    </location>
</feature>
<organism evidence="3 4">
    <name type="scientific">Paraburkholderia fynbosensis</name>
    <dbReference type="NCBI Taxonomy" id="1200993"/>
    <lineage>
        <taxon>Bacteria</taxon>
        <taxon>Pseudomonadati</taxon>
        <taxon>Pseudomonadota</taxon>
        <taxon>Betaproteobacteria</taxon>
        <taxon>Burkholderiales</taxon>
        <taxon>Burkholderiaceae</taxon>
        <taxon>Paraburkholderia</taxon>
    </lineage>
</organism>
<evidence type="ECO:0000313" key="3">
    <source>
        <dbReference type="EMBL" id="CAB3810535.1"/>
    </source>
</evidence>
<dbReference type="InterPro" id="IPR058163">
    <property type="entry name" value="LysR-type_TF_proteobact-type"/>
</dbReference>
<name>A0A6J5H1M1_9BURK</name>
<comment type="similarity">
    <text evidence="1">Belongs to the LysR transcriptional regulatory family.</text>
</comment>
<dbReference type="PANTHER" id="PTHR30537">
    <property type="entry name" value="HTH-TYPE TRANSCRIPTIONAL REGULATOR"/>
    <property type="match status" value="1"/>
</dbReference>
<protein>
    <recommendedName>
        <fullName evidence="2">LysR substrate-binding domain-containing protein</fullName>
    </recommendedName>
</protein>
<sequence>MSLEHDVSTNSAALNKELVMSGAGLGALPLTMIGNELNDGRLIQLLPDFELMSGDAELRLAYRDRSLMTAKVRAFIDYATSYFDARAAQVGHAQQRPKMVAASSGRPS</sequence>
<dbReference type="EMBL" id="CADIKI010000037">
    <property type="protein sequence ID" value="CAB3810535.1"/>
    <property type="molecule type" value="Genomic_DNA"/>
</dbReference>
<dbReference type="SUPFAM" id="SSF53850">
    <property type="entry name" value="Periplasmic binding protein-like II"/>
    <property type="match status" value="1"/>
</dbReference>
<keyword evidence="4" id="KW-1185">Reference proteome</keyword>